<evidence type="ECO:0000256" key="1">
    <source>
        <dbReference type="ARBA" id="ARBA00022801"/>
    </source>
</evidence>
<gene>
    <name evidence="3" type="ORF">C7I55_14005</name>
</gene>
<evidence type="ECO:0000313" key="3">
    <source>
        <dbReference type="EMBL" id="PSJ39697.1"/>
    </source>
</evidence>
<evidence type="ECO:0000313" key="4">
    <source>
        <dbReference type="Proteomes" id="UP000241167"/>
    </source>
</evidence>
<dbReference type="Proteomes" id="UP000241167">
    <property type="component" value="Unassembled WGS sequence"/>
</dbReference>
<protein>
    <recommendedName>
        <fullName evidence="2">Peptidase A2 domain-containing protein</fullName>
    </recommendedName>
</protein>
<dbReference type="OrthoDB" id="107347at2"/>
<proteinExistence type="predicted"/>
<dbReference type="PROSITE" id="PS50175">
    <property type="entry name" value="ASP_PROT_RETROV"/>
    <property type="match status" value="1"/>
</dbReference>
<dbReference type="Gene3D" id="2.40.70.10">
    <property type="entry name" value="Acid Proteases"/>
    <property type="match status" value="2"/>
</dbReference>
<dbReference type="GO" id="GO:0006508">
    <property type="term" value="P:proteolysis"/>
    <property type="evidence" value="ECO:0007669"/>
    <property type="project" value="InterPro"/>
</dbReference>
<dbReference type="EMBL" id="PXYI01000004">
    <property type="protein sequence ID" value="PSJ39697.1"/>
    <property type="molecule type" value="Genomic_DNA"/>
</dbReference>
<dbReference type="AlphaFoldDB" id="A0A2P7QP13"/>
<reference evidence="3 4" key="1">
    <citation type="submission" date="2018-03" db="EMBL/GenBank/DDBJ databases">
        <title>The draft genome of Sphingosinicella sp. GL-C-18.</title>
        <authorList>
            <person name="Liu L."/>
            <person name="Li L."/>
            <person name="Liang L."/>
            <person name="Zhang X."/>
            <person name="Wang T."/>
        </authorList>
    </citation>
    <scope>NUCLEOTIDE SEQUENCE [LARGE SCALE GENOMIC DNA]</scope>
    <source>
        <strain evidence="3 4">GL-C-18</strain>
    </source>
</reference>
<sequence length="396" mass="42595">MRGEVDRHAPADLCRRGVIAGIAAIPLLSVSAPAAVQAPIVGKIVLEDNRVWVGVTVGGKPPVLFVLDTGAVVSIVQKSYVERLGLKRGGHTRLVGVGGAQDFTLYEGRDVVFGGAIRQPIAVFAVPDQDLGLARDAAGLLAAGLLTSLDTDLDFEAGEWRVYPSGRPDRKGFREVSSQIRPSTPAARGSEYIYVEVELDGRSYQLVADTGFPGQISLFGDATRRSGLWNVERPFSPMQVDGIGGKSSRGRLVRASRVELGSIGFDRPLVSLSQDNHHRGRVDGLIGLELFERLTLSTDVAKNRLWAKPNGRPARPERHGLSGLWLDDRGGRIVVAEVSPASLAAEAGLREGDEILGGTLRQWIGHLAGKPGDRIEFALRRKGVETKAVLMLRAFL</sequence>
<accession>A0A2P7QP13</accession>
<dbReference type="Pfam" id="PF13650">
    <property type="entry name" value="Asp_protease_2"/>
    <property type="match status" value="1"/>
</dbReference>
<dbReference type="Gene3D" id="2.30.42.10">
    <property type="match status" value="1"/>
</dbReference>
<name>A0A2P7QP13_9SPHN</name>
<keyword evidence="1" id="KW-0378">Hydrolase</keyword>
<organism evidence="3 4">
    <name type="scientific">Allosphingosinicella deserti</name>
    <dbReference type="NCBI Taxonomy" id="2116704"/>
    <lineage>
        <taxon>Bacteria</taxon>
        <taxon>Pseudomonadati</taxon>
        <taxon>Pseudomonadota</taxon>
        <taxon>Alphaproteobacteria</taxon>
        <taxon>Sphingomonadales</taxon>
        <taxon>Sphingomonadaceae</taxon>
        <taxon>Allosphingosinicella</taxon>
    </lineage>
</organism>
<dbReference type="SUPFAM" id="SSF50156">
    <property type="entry name" value="PDZ domain-like"/>
    <property type="match status" value="1"/>
</dbReference>
<dbReference type="RefSeq" id="WP_106513593.1">
    <property type="nucleotide sequence ID" value="NZ_PXYI01000004.1"/>
</dbReference>
<keyword evidence="4" id="KW-1185">Reference proteome</keyword>
<comment type="caution">
    <text evidence="3">The sequence shown here is derived from an EMBL/GenBank/DDBJ whole genome shotgun (WGS) entry which is preliminary data.</text>
</comment>
<feature type="domain" description="Peptidase A2" evidence="2">
    <location>
        <begin position="63"/>
        <end position="99"/>
    </location>
</feature>
<dbReference type="GO" id="GO:0004190">
    <property type="term" value="F:aspartic-type endopeptidase activity"/>
    <property type="evidence" value="ECO:0007669"/>
    <property type="project" value="InterPro"/>
</dbReference>
<dbReference type="SUPFAM" id="SSF50630">
    <property type="entry name" value="Acid proteases"/>
    <property type="match status" value="1"/>
</dbReference>
<dbReference type="InterPro" id="IPR021109">
    <property type="entry name" value="Peptidase_aspartic_dom_sf"/>
</dbReference>
<evidence type="ECO:0000259" key="2">
    <source>
        <dbReference type="PROSITE" id="PS50175"/>
    </source>
</evidence>
<dbReference type="InterPro" id="IPR001995">
    <property type="entry name" value="Peptidase_A2_cat"/>
</dbReference>
<dbReference type="InterPro" id="IPR036034">
    <property type="entry name" value="PDZ_sf"/>
</dbReference>